<dbReference type="PANTHER" id="PTHR23301">
    <property type="entry name" value="CHITIN BINDING PERITROPHIN-A"/>
    <property type="match status" value="1"/>
</dbReference>
<dbReference type="PROSITE" id="PS50940">
    <property type="entry name" value="CHIT_BIND_II"/>
    <property type="match status" value="11"/>
</dbReference>
<dbReference type="SUPFAM" id="SSF57625">
    <property type="entry name" value="Invertebrate chitin-binding proteins"/>
    <property type="match status" value="13"/>
</dbReference>
<evidence type="ECO:0000256" key="4">
    <source>
        <dbReference type="ARBA" id="ARBA00023157"/>
    </source>
</evidence>
<dbReference type="InterPro" id="IPR036508">
    <property type="entry name" value="Chitin-bd_dom_sf"/>
</dbReference>
<feature type="region of interest" description="Disordered" evidence="6">
    <location>
        <begin position="960"/>
        <end position="980"/>
    </location>
</feature>
<feature type="signal peptide" evidence="7">
    <location>
        <begin position="1"/>
        <end position="17"/>
    </location>
</feature>
<evidence type="ECO:0000256" key="3">
    <source>
        <dbReference type="ARBA" id="ARBA00022737"/>
    </source>
</evidence>
<feature type="domain" description="Chitin-binding type-2" evidence="8">
    <location>
        <begin position="829"/>
        <end position="885"/>
    </location>
</feature>
<feature type="region of interest" description="Disordered" evidence="6">
    <location>
        <begin position="335"/>
        <end position="354"/>
    </location>
</feature>
<feature type="domain" description="Chitin-binding type-2" evidence="8">
    <location>
        <begin position="24"/>
        <end position="81"/>
    </location>
</feature>
<dbReference type="Pfam" id="PF01607">
    <property type="entry name" value="CBM_14"/>
    <property type="match status" value="12"/>
</dbReference>
<evidence type="ECO:0000313" key="10">
    <source>
        <dbReference type="Proteomes" id="UP000648187"/>
    </source>
</evidence>
<name>A0A835GNH2_SPOEX</name>
<evidence type="ECO:0000256" key="1">
    <source>
        <dbReference type="ARBA" id="ARBA00022669"/>
    </source>
</evidence>
<feature type="region of interest" description="Disordered" evidence="6">
    <location>
        <begin position="728"/>
        <end position="748"/>
    </location>
</feature>
<dbReference type="GO" id="GO:0005576">
    <property type="term" value="C:extracellular region"/>
    <property type="evidence" value="ECO:0007669"/>
    <property type="project" value="InterPro"/>
</dbReference>
<dbReference type="EMBL" id="JACKWZ010000016">
    <property type="protein sequence ID" value="KAF9422502.1"/>
    <property type="molecule type" value="Genomic_DNA"/>
</dbReference>
<keyword evidence="2 7" id="KW-0732">Signal</keyword>
<sequence length="1048" mass="117425">MKDITLVLVCLLANVLANLEGVYNNGCPKDTSINKLLPHENCDQYYQCFHGALITRYCPSGLQFNIKRERCDWHGNPNCKSKKVRTEESQQPDSSEELDNSNPSHAGLICSTPESNGALVAHENCNEFYKCSYGIPVSLKCAPDLLYNPANEKCDAFQNVDCNDRIMPIREKYVTSRTRAKITSSASEICANGPDGVLVVHTSCNKFYKCTGGKAITMSCPVHLLYNPVLQHCDWPQNVDCKDRMVNENDESISSNDEIDDSDEITANDEENVEAICANKNSEGMIVPHEKCNHYYKCQKNIPVDFDCPDNLNFDINKKMCDWPQNVDCGERITSDSESDAESYNPQAEFGQHGHQNEPVNVRAICSAEGSDDTLIAHEYCNQFYKCRAGQAITLTCPGKLFYNPTKEFCDWPNFVDCGDRIVPYSENRNNFRNINNVMKNEDLSDPNDAPEICAAAHSDGTLIAHENCNQFYKCHEGKPMALFCQINRFFNPKKGYCDWQHNVDCENRAIPGENNNGDDDNNLNHLCSGSNEGKILPHENCRQFYKCMNGELYPMDCPPGLYFNTMLKVCDWPTNVDCGERFTESQARNTHGIIRRAHGVVVLSLTLMLVNFCPIRFAADSLYALEKEKLVRDCPSGLHFNSELEMCDLPKNVKCNYSQATDLSDSKGDLLQRRIENPAEICAHENSEGILFPHQKCNQFYQCSGDMGYCDWPSNVNCGQRLIPENNDVEAGDGSNNQGGGEHVGNNADPSEAPKICAADDTNGVLVAHENCNQFYKCFAGKPIALDCPSNLFYNPEKGYCDWQYNVNCNNRVIPAENSDVNDNNFANQSCSGKDDDIIFAHENCNQFYKCVDRHMEPMFCPSGLYYNTILKACDWPINVDCGQRIVLLLLCVAFAHANSSCSPDEEILLPHENCNQFYMCVGGMKIELSCGHGLMFNAELQLCDWLKNVDCSDRIIPEEVDGGNQNEDNEPELPVGGNNYDDPSQAPAICAAEDSDGVLVAHEQCNLFYKCFGGQPIPMECPSSLMYNPEKEYCDWPSNVNCGNRV</sequence>
<dbReference type="InterPro" id="IPR002557">
    <property type="entry name" value="Chitin-bd_dom"/>
</dbReference>
<keyword evidence="5" id="KW-0325">Glycoprotein</keyword>
<feature type="domain" description="Chitin-binding type-2" evidence="8">
    <location>
        <begin position="187"/>
        <end position="243"/>
    </location>
</feature>
<feature type="domain" description="Chitin-binding type-2" evidence="8">
    <location>
        <begin position="755"/>
        <end position="812"/>
    </location>
</feature>
<protein>
    <recommendedName>
        <fullName evidence="8">Chitin-binding type-2 domain-containing protein</fullName>
    </recommendedName>
</protein>
<feature type="domain" description="Chitin-binding type-2" evidence="8">
    <location>
        <begin position="451"/>
        <end position="508"/>
    </location>
</feature>
<dbReference type="GO" id="GO:0008061">
    <property type="term" value="F:chitin binding"/>
    <property type="evidence" value="ECO:0007669"/>
    <property type="project" value="UniProtKB-KW"/>
</dbReference>
<proteinExistence type="predicted"/>
<feature type="domain" description="Chitin-binding type-2" evidence="8">
    <location>
        <begin position="989"/>
        <end position="1046"/>
    </location>
</feature>
<keyword evidence="1" id="KW-0147">Chitin-binding</keyword>
<keyword evidence="3" id="KW-0677">Repeat</keyword>
<dbReference type="Gene3D" id="2.170.140.10">
    <property type="entry name" value="Chitin binding domain"/>
    <property type="match status" value="12"/>
</dbReference>
<dbReference type="InterPro" id="IPR051940">
    <property type="entry name" value="Chitin_bind-dev_reg"/>
</dbReference>
<gene>
    <name evidence="9" type="ORF">HW555_001900</name>
</gene>
<evidence type="ECO:0000259" key="8">
    <source>
        <dbReference type="PROSITE" id="PS50940"/>
    </source>
</evidence>
<feature type="domain" description="Chitin-binding type-2" evidence="8">
    <location>
        <begin position="274"/>
        <end position="331"/>
    </location>
</feature>
<comment type="caution">
    <text evidence="9">The sequence shown here is derived from an EMBL/GenBank/DDBJ whole genome shotgun (WGS) entry which is preliminary data.</text>
</comment>
<evidence type="ECO:0000256" key="5">
    <source>
        <dbReference type="ARBA" id="ARBA00023180"/>
    </source>
</evidence>
<accession>A0A835GNH2</accession>
<evidence type="ECO:0000313" key="9">
    <source>
        <dbReference type="EMBL" id="KAF9422502.1"/>
    </source>
</evidence>
<dbReference type="SMART" id="SM00494">
    <property type="entry name" value="ChtBD2"/>
    <property type="match status" value="13"/>
</dbReference>
<organism evidence="9 10">
    <name type="scientific">Spodoptera exigua</name>
    <name type="common">Beet armyworm</name>
    <name type="synonym">Noctua fulgens</name>
    <dbReference type="NCBI Taxonomy" id="7107"/>
    <lineage>
        <taxon>Eukaryota</taxon>
        <taxon>Metazoa</taxon>
        <taxon>Ecdysozoa</taxon>
        <taxon>Arthropoda</taxon>
        <taxon>Hexapoda</taxon>
        <taxon>Insecta</taxon>
        <taxon>Pterygota</taxon>
        <taxon>Neoptera</taxon>
        <taxon>Endopterygota</taxon>
        <taxon>Lepidoptera</taxon>
        <taxon>Glossata</taxon>
        <taxon>Ditrysia</taxon>
        <taxon>Noctuoidea</taxon>
        <taxon>Noctuidae</taxon>
        <taxon>Amphipyrinae</taxon>
        <taxon>Spodoptera</taxon>
    </lineage>
</organism>
<feature type="chain" id="PRO_5032879242" description="Chitin-binding type-2 domain-containing protein" evidence="7">
    <location>
        <begin position="18"/>
        <end position="1048"/>
    </location>
</feature>
<keyword evidence="4" id="KW-1015">Disulfide bond</keyword>
<feature type="domain" description="Chitin-binding type-2" evidence="8">
    <location>
        <begin position="525"/>
        <end position="581"/>
    </location>
</feature>
<evidence type="ECO:0000256" key="7">
    <source>
        <dbReference type="SAM" id="SignalP"/>
    </source>
</evidence>
<keyword evidence="10" id="KW-1185">Reference proteome</keyword>
<dbReference type="AlphaFoldDB" id="A0A835GNH2"/>
<feature type="region of interest" description="Disordered" evidence="6">
    <location>
        <begin position="81"/>
        <end position="103"/>
    </location>
</feature>
<dbReference type="PANTHER" id="PTHR23301:SF0">
    <property type="entry name" value="CHITIN-BINDING TYPE-2 DOMAIN-CONTAINING PROTEIN-RELATED"/>
    <property type="match status" value="1"/>
</dbReference>
<feature type="domain" description="Chitin-binding type-2" evidence="8">
    <location>
        <begin position="107"/>
        <end position="164"/>
    </location>
</feature>
<feature type="domain" description="Chitin-binding type-2" evidence="8">
    <location>
        <begin position="363"/>
        <end position="420"/>
    </location>
</feature>
<reference evidence="9" key="1">
    <citation type="submission" date="2020-08" db="EMBL/GenBank/DDBJ databases">
        <title>Spodoptera exigua strain:BAW_Kor-Di-RS1 Genome sequencing and assembly.</title>
        <authorList>
            <person name="Kim J."/>
            <person name="Nam H.Y."/>
            <person name="Kwon M."/>
            <person name="Choi J.H."/>
            <person name="Cho S.R."/>
            <person name="Kim G.-H."/>
        </authorList>
    </citation>
    <scope>NUCLEOTIDE SEQUENCE</scope>
    <source>
        <strain evidence="9">BAW_Kor-Di-RS1</strain>
        <tissue evidence="9">Whole-body</tissue>
    </source>
</reference>
<feature type="domain" description="Chitin-binding type-2" evidence="8">
    <location>
        <begin position="900"/>
        <end position="955"/>
    </location>
</feature>
<evidence type="ECO:0000256" key="2">
    <source>
        <dbReference type="ARBA" id="ARBA00022729"/>
    </source>
</evidence>
<dbReference type="Proteomes" id="UP000648187">
    <property type="component" value="Unassembled WGS sequence"/>
</dbReference>
<evidence type="ECO:0000256" key="6">
    <source>
        <dbReference type="SAM" id="MobiDB-lite"/>
    </source>
</evidence>